<feature type="region of interest" description="Disordered" evidence="1">
    <location>
        <begin position="1"/>
        <end position="22"/>
    </location>
</feature>
<evidence type="ECO:0000313" key="3">
    <source>
        <dbReference type="Proteomes" id="UP001054902"/>
    </source>
</evidence>
<gene>
    <name evidence="2" type="ORF">CTEN210_06454</name>
</gene>
<sequence>MDEQNLPESKRQRLAVSKNEAKDTHKISSGGVLALPANVLSNCFSFLGPSGHYYFLASVCKDFKVAVDELYQGNYNTSIESIITSMSTIRHVFEVIESDVESNVVKERIYDMMKEAVYKYDRPDLLEVIGVDKYTLSMDNFFAIENTLDAIEAATVYNSTEIMRSIITHEEGVIDNCLDCMKKIPDWYDFNGILSKSSAACDAHMISQLVEKGVEFDGISIVYSLTRRDIETFKCLLDIVQIEQDVMRLPIILNALQHEMHLDAMKCLKGKKYFEKKENLLLAIWIICSKDFDLHFACLDPILKLLLEDRLDKSVDFFLQVLCCCIVHERMDILSYIHENCRCIDTGISRFLTHFAEKRNMNIPSVTNLRRTLSNLP</sequence>
<evidence type="ECO:0000256" key="1">
    <source>
        <dbReference type="SAM" id="MobiDB-lite"/>
    </source>
</evidence>
<dbReference type="AlphaFoldDB" id="A0AAD3CQF0"/>
<evidence type="ECO:0000313" key="2">
    <source>
        <dbReference type="EMBL" id="GFH49978.1"/>
    </source>
</evidence>
<keyword evidence="3" id="KW-1185">Reference proteome</keyword>
<protein>
    <recommendedName>
        <fullName evidence="4">F-box domain-containing protein</fullName>
    </recommendedName>
</protein>
<evidence type="ECO:0008006" key="4">
    <source>
        <dbReference type="Google" id="ProtNLM"/>
    </source>
</evidence>
<reference evidence="2 3" key="1">
    <citation type="journal article" date="2021" name="Sci. Rep.">
        <title>The genome of the diatom Chaetoceros tenuissimus carries an ancient integrated fragment of an extant virus.</title>
        <authorList>
            <person name="Hongo Y."/>
            <person name="Kimura K."/>
            <person name="Takaki Y."/>
            <person name="Yoshida Y."/>
            <person name="Baba S."/>
            <person name="Kobayashi G."/>
            <person name="Nagasaki K."/>
            <person name="Hano T."/>
            <person name="Tomaru Y."/>
        </authorList>
    </citation>
    <scope>NUCLEOTIDE SEQUENCE [LARGE SCALE GENOMIC DNA]</scope>
    <source>
        <strain evidence="2 3">NIES-3715</strain>
    </source>
</reference>
<dbReference type="EMBL" id="BLLK01000038">
    <property type="protein sequence ID" value="GFH49978.1"/>
    <property type="molecule type" value="Genomic_DNA"/>
</dbReference>
<comment type="caution">
    <text evidence="2">The sequence shown here is derived from an EMBL/GenBank/DDBJ whole genome shotgun (WGS) entry which is preliminary data.</text>
</comment>
<proteinExistence type="predicted"/>
<accession>A0AAD3CQF0</accession>
<name>A0AAD3CQF0_9STRA</name>
<dbReference type="Proteomes" id="UP001054902">
    <property type="component" value="Unassembled WGS sequence"/>
</dbReference>
<organism evidence="2 3">
    <name type="scientific">Chaetoceros tenuissimus</name>
    <dbReference type="NCBI Taxonomy" id="426638"/>
    <lineage>
        <taxon>Eukaryota</taxon>
        <taxon>Sar</taxon>
        <taxon>Stramenopiles</taxon>
        <taxon>Ochrophyta</taxon>
        <taxon>Bacillariophyta</taxon>
        <taxon>Coscinodiscophyceae</taxon>
        <taxon>Chaetocerotophycidae</taxon>
        <taxon>Chaetocerotales</taxon>
        <taxon>Chaetocerotaceae</taxon>
        <taxon>Chaetoceros</taxon>
    </lineage>
</organism>